<dbReference type="RefSeq" id="WP_165765281.1">
    <property type="nucleotide sequence ID" value="NZ_BMDE01000002.1"/>
</dbReference>
<reference evidence="2" key="1">
    <citation type="journal article" date="2019" name="Int. J. Syst. Evol. Microbiol.">
        <title>The Global Catalogue of Microorganisms (GCM) 10K type strain sequencing project: providing services to taxonomists for standard genome sequencing and annotation.</title>
        <authorList>
            <consortium name="The Broad Institute Genomics Platform"/>
            <consortium name="The Broad Institute Genome Sequencing Center for Infectious Disease"/>
            <person name="Wu L."/>
            <person name="Ma J."/>
        </authorList>
    </citation>
    <scope>NUCLEOTIDE SEQUENCE [LARGE SCALE GENOMIC DNA]</scope>
    <source>
        <strain evidence="2">CCM 8778</strain>
    </source>
</reference>
<gene>
    <name evidence="1" type="ORF">GCM10007363_08150</name>
</gene>
<name>A0ABQ2AHB4_9PSED</name>
<comment type="caution">
    <text evidence="1">The sequence shown here is derived from an EMBL/GenBank/DDBJ whole genome shotgun (WGS) entry which is preliminary data.</text>
</comment>
<evidence type="ECO:0000313" key="1">
    <source>
        <dbReference type="EMBL" id="GGH90498.1"/>
    </source>
</evidence>
<keyword evidence="2" id="KW-1185">Reference proteome</keyword>
<evidence type="ECO:0000313" key="2">
    <source>
        <dbReference type="Proteomes" id="UP000655550"/>
    </source>
</evidence>
<dbReference type="Proteomes" id="UP000655550">
    <property type="component" value="Unassembled WGS sequence"/>
</dbReference>
<dbReference type="EMBL" id="BMDE01000002">
    <property type="protein sequence ID" value="GGH90498.1"/>
    <property type="molecule type" value="Genomic_DNA"/>
</dbReference>
<protein>
    <submittedName>
        <fullName evidence="1">Uncharacterized protein</fullName>
    </submittedName>
</protein>
<organism evidence="1 2">
    <name type="scientific">Pseudomonas fluvialis</name>
    <dbReference type="NCBI Taxonomy" id="1793966"/>
    <lineage>
        <taxon>Bacteria</taxon>
        <taxon>Pseudomonadati</taxon>
        <taxon>Pseudomonadota</taxon>
        <taxon>Gammaproteobacteria</taxon>
        <taxon>Pseudomonadales</taxon>
        <taxon>Pseudomonadaceae</taxon>
        <taxon>Pseudomonas</taxon>
    </lineage>
</organism>
<sequence length="255" mass="28312">MQLSTFTRPLLWLGIALLGGLGQAFASNNGTLELMQVNACRATSSLLLYRGEGFQKEHAQRMEEDLNALTRALSALPEQPQALRASHQELVTQLRRGVSFGHSEDDMPWRYPEELAGALRGFLTATRSQYVDGTPPEAAIKVEYLAVQYLSRAYLGNFEIAREQPDNYLGQDERILLPAIESELAELDAKSNPAVAKLKTRWHFLKNALGDMNSQSNALVSSSGRPFAPMVVDRHARSLTNQWLSLQPVLANNGY</sequence>
<proteinExistence type="predicted"/>
<accession>A0ABQ2AHB4</accession>